<dbReference type="GeneTree" id="ENSGT00950000182827"/>
<dbReference type="InterPro" id="IPR007271">
    <property type="entry name" value="Nuc_sug_transpt"/>
</dbReference>
<feature type="transmembrane region" description="Helical" evidence="6">
    <location>
        <begin position="257"/>
        <end position="278"/>
    </location>
</feature>
<keyword evidence="5 6" id="KW-0472">Membrane</keyword>
<reference evidence="7 8" key="1">
    <citation type="submission" date="2014-03" db="EMBL/GenBank/DDBJ databases">
        <authorList>
            <person name="Warren W."/>
            <person name="Wilson R.K."/>
        </authorList>
    </citation>
    <scope>NUCLEOTIDE SEQUENCE</scope>
</reference>
<keyword evidence="4 6" id="KW-1133">Transmembrane helix</keyword>
<name>A0A0D9QXS2_CHLSB</name>
<comment type="subcellular location">
    <subcellularLocation>
        <location evidence="1">Membrane</location>
        <topology evidence="1">Multi-pass membrane protein</topology>
    </subcellularLocation>
</comment>
<accession>A0A0D9QXS2</accession>
<keyword evidence="3 6" id="KW-0812">Transmembrane</keyword>
<dbReference type="AlphaFoldDB" id="A0A0D9QXS2"/>
<dbReference type="GO" id="GO:0015165">
    <property type="term" value="F:pyrimidine nucleotide-sugar transmembrane transporter activity"/>
    <property type="evidence" value="ECO:0007669"/>
    <property type="project" value="InterPro"/>
</dbReference>
<dbReference type="GO" id="GO:0000139">
    <property type="term" value="C:Golgi membrane"/>
    <property type="evidence" value="ECO:0007669"/>
    <property type="project" value="UniProtKB-SubCell"/>
</dbReference>
<dbReference type="Ensembl" id="ENSCSAT00000002869.1">
    <property type="protein sequence ID" value="ENSCSAP00000001161.1"/>
    <property type="gene ID" value="ENSCSAG00000004841.1"/>
</dbReference>
<dbReference type="PANTHER" id="PTHR10231">
    <property type="entry name" value="NUCLEOTIDE-SUGAR TRANSMEMBRANE TRANSPORTER"/>
    <property type="match status" value="1"/>
</dbReference>
<dbReference type="Proteomes" id="UP000029965">
    <property type="component" value="Chromosome 7"/>
</dbReference>
<keyword evidence="2" id="KW-0813">Transport</keyword>
<dbReference type="OMA" id="MIECSNC"/>
<evidence type="ECO:0000313" key="8">
    <source>
        <dbReference type="Proteomes" id="UP000029965"/>
    </source>
</evidence>
<reference evidence="7" key="2">
    <citation type="submission" date="2025-08" db="UniProtKB">
        <authorList>
            <consortium name="Ensembl"/>
        </authorList>
    </citation>
    <scope>IDENTIFICATION</scope>
</reference>
<evidence type="ECO:0000313" key="7">
    <source>
        <dbReference type="Ensembl" id="ENSCSAP00000001161.1"/>
    </source>
</evidence>
<dbReference type="eggNOG" id="KOG2234">
    <property type="taxonomic scope" value="Eukaryota"/>
</dbReference>
<keyword evidence="2" id="KW-0762">Sugar transport</keyword>
<feature type="transmembrane region" description="Helical" evidence="6">
    <location>
        <begin position="20"/>
        <end position="42"/>
    </location>
</feature>
<protein>
    <submittedName>
        <fullName evidence="7">Uncharacterized protein</fullName>
    </submittedName>
</protein>
<evidence type="ECO:0000256" key="5">
    <source>
        <dbReference type="ARBA" id="ARBA00023136"/>
    </source>
</evidence>
<evidence type="ECO:0000256" key="3">
    <source>
        <dbReference type="ARBA" id="ARBA00022692"/>
    </source>
</evidence>
<feature type="transmembrane region" description="Helical" evidence="6">
    <location>
        <begin position="172"/>
        <end position="189"/>
    </location>
</feature>
<dbReference type="Bgee" id="ENSCSAG00000004841">
    <property type="expression patterns" value="Expressed in caudate nucleus and 3 other cell types or tissues"/>
</dbReference>
<evidence type="ECO:0000256" key="6">
    <source>
        <dbReference type="SAM" id="Phobius"/>
    </source>
</evidence>
<evidence type="ECO:0000256" key="2">
    <source>
        <dbReference type="ARBA" id="ARBA00022597"/>
    </source>
</evidence>
<evidence type="ECO:0000256" key="1">
    <source>
        <dbReference type="ARBA" id="ARBA00004141"/>
    </source>
</evidence>
<reference evidence="7" key="3">
    <citation type="submission" date="2025-09" db="UniProtKB">
        <authorList>
            <consortium name="Ensembl"/>
        </authorList>
    </citation>
    <scope>IDENTIFICATION</scope>
</reference>
<organism evidence="7 8">
    <name type="scientific">Chlorocebus sabaeus</name>
    <name type="common">Green monkey</name>
    <name type="synonym">Simia sabaea</name>
    <dbReference type="NCBI Taxonomy" id="60711"/>
    <lineage>
        <taxon>Eukaryota</taxon>
        <taxon>Metazoa</taxon>
        <taxon>Chordata</taxon>
        <taxon>Craniata</taxon>
        <taxon>Vertebrata</taxon>
        <taxon>Euteleostomi</taxon>
        <taxon>Mammalia</taxon>
        <taxon>Eutheria</taxon>
        <taxon>Euarchontoglires</taxon>
        <taxon>Primates</taxon>
        <taxon>Haplorrhini</taxon>
        <taxon>Catarrhini</taxon>
        <taxon>Cercopithecidae</taxon>
        <taxon>Cercopithecinae</taxon>
        <taxon>Chlorocebus</taxon>
    </lineage>
</organism>
<feature type="transmembrane region" description="Helical" evidence="6">
    <location>
        <begin position="284"/>
        <end position="303"/>
    </location>
</feature>
<dbReference type="Pfam" id="PF04142">
    <property type="entry name" value="Nuc_sug_transp"/>
    <property type="match status" value="1"/>
</dbReference>
<feature type="transmembrane region" description="Helical" evidence="6">
    <location>
        <begin position="62"/>
        <end position="87"/>
    </location>
</feature>
<sequence>ISQEPAGAPAVAHGRQSQQWTLMLLLSTATYGAHPMLALCHVDSQVRRIPALLNCGAELTKLLLSTFSLIASWQAWLAALFTLSAVICGTNNNLVIYLQMDPGTYQVLSNLKIGSALFHCLCLQHCFSAPQGLALLLLMAAEACYPPDGPNILPGPPPEAAASPMPLHINPLGLLLLILDCLISGLSSLHRELLMKRRQLPLAHILNVFGVLLNLDLHAGGPGPGLLEGLSASRTCGAELGLNGLLMSTVMKHGSSITCLLAVFYSLVVHAMISAVLLRLQLTATLFLATLLIISLAVCPYYGSR</sequence>
<dbReference type="EMBL" id="AQIB01016324">
    <property type="status" value="NOT_ANNOTATED_CDS"/>
    <property type="molecule type" value="Genomic_DNA"/>
</dbReference>
<proteinExistence type="predicted"/>
<keyword evidence="8" id="KW-1185">Reference proteome</keyword>
<evidence type="ECO:0000256" key="4">
    <source>
        <dbReference type="ARBA" id="ARBA00022989"/>
    </source>
</evidence>